<dbReference type="SUPFAM" id="SSF53067">
    <property type="entry name" value="Actin-like ATPase domain"/>
    <property type="match status" value="1"/>
</dbReference>
<evidence type="ECO:0000256" key="3">
    <source>
        <dbReference type="ARBA" id="ARBA00022679"/>
    </source>
</evidence>
<feature type="transmembrane region" description="Helical" evidence="13">
    <location>
        <begin position="309"/>
        <end position="329"/>
    </location>
</feature>
<dbReference type="InterPro" id="IPR049874">
    <property type="entry name" value="ROK_cs"/>
</dbReference>
<evidence type="ECO:0000256" key="7">
    <source>
        <dbReference type="ARBA" id="ARBA00022833"/>
    </source>
</evidence>
<evidence type="ECO:0000256" key="9">
    <source>
        <dbReference type="ARBA" id="ARBA00022842"/>
    </source>
</evidence>
<dbReference type="PROSITE" id="PS01125">
    <property type="entry name" value="ROK"/>
    <property type="match status" value="1"/>
</dbReference>
<dbReference type="InterPro" id="IPR000600">
    <property type="entry name" value="ROK"/>
</dbReference>
<reference evidence="14" key="1">
    <citation type="submission" date="2021-01" db="EMBL/GenBank/DDBJ databases">
        <authorList>
            <person name="Corre E."/>
            <person name="Pelletier E."/>
            <person name="Niang G."/>
            <person name="Scheremetjew M."/>
            <person name="Finn R."/>
            <person name="Kale V."/>
            <person name="Holt S."/>
            <person name="Cochrane G."/>
            <person name="Meng A."/>
            <person name="Brown T."/>
            <person name="Cohen L."/>
        </authorList>
    </citation>
    <scope>NUCLEOTIDE SEQUENCE</scope>
    <source>
        <strain evidence="14">CCMP1594</strain>
    </source>
</reference>
<protein>
    <recommendedName>
        <fullName evidence="11">fructokinase</fullName>
        <ecNumber evidence="11">2.7.1.4</ecNumber>
    </recommendedName>
</protein>
<evidence type="ECO:0000256" key="1">
    <source>
        <dbReference type="ARBA" id="ARBA00001946"/>
    </source>
</evidence>
<dbReference type="GO" id="GO:0008865">
    <property type="term" value="F:fructokinase activity"/>
    <property type="evidence" value="ECO:0007669"/>
    <property type="project" value="UniProtKB-EC"/>
</dbReference>
<dbReference type="InterPro" id="IPR051804">
    <property type="entry name" value="Carb_Metab_Reg_Kinase/Isom"/>
</dbReference>
<evidence type="ECO:0000313" key="14">
    <source>
        <dbReference type="EMBL" id="CAE0829445.1"/>
    </source>
</evidence>
<proteinExistence type="inferred from homology"/>
<comment type="cofactor">
    <cofactor evidence="1">
        <name>Mg(2+)</name>
        <dbReference type="ChEBI" id="CHEBI:18420"/>
    </cofactor>
</comment>
<dbReference type="EMBL" id="HBJA01118345">
    <property type="protein sequence ID" value="CAE0829445.1"/>
    <property type="molecule type" value="Transcribed_RNA"/>
</dbReference>
<keyword evidence="8" id="KW-0067">ATP-binding</keyword>
<keyword evidence="13" id="KW-0812">Transmembrane</keyword>
<comment type="catalytic activity">
    <reaction evidence="12">
        <text>D-fructose + ATP = D-fructose 6-phosphate + ADP + H(+)</text>
        <dbReference type="Rhea" id="RHEA:16125"/>
        <dbReference type="ChEBI" id="CHEBI:15378"/>
        <dbReference type="ChEBI" id="CHEBI:30616"/>
        <dbReference type="ChEBI" id="CHEBI:37721"/>
        <dbReference type="ChEBI" id="CHEBI:61527"/>
        <dbReference type="ChEBI" id="CHEBI:456216"/>
        <dbReference type="EC" id="2.7.1.4"/>
    </reaction>
</comment>
<organism evidence="14">
    <name type="scientific">Eutreptiella gymnastica</name>
    <dbReference type="NCBI Taxonomy" id="73025"/>
    <lineage>
        <taxon>Eukaryota</taxon>
        <taxon>Discoba</taxon>
        <taxon>Euglenozoa</taxon>
        <taxon>Euglenida</taxon>
        <taxon>Spirocuta</taxon>
        <taxon>Euglenophyceae</taxon>
        <taxon>Eutreptiales</taxon>
        <taxon>Eutreptiaceae</taxon>
        <taxon>Eutreptiella</taxon>
    </lineage>
</organism>
<dbReference type="EC" id="2.7.1.4" evidence="11"/>
<evidence type="ECO:0000256" key="10">
    <source>
        <dbReference type="ARBA" id="ARBA00023277"/>
    </source>
</evidence>
<evidence type="ECO:0000256" key="11">
    <source>
        <dbReference type="ARBA" id="ARBA00038887"/>
    </source>
</evidence>
<dbReference type="CDD" id="cd24067">
    <property type="entry name" value="ASKHA_NBD_ROK_BsFRK-like"/>
    <property type="match status" value="1"/>
</dbReference>
<keyword evidence="7" id="KW-0862">Zinc</keyword>
<dbReference type="Gene3D" id="3.30.420.40">
    <property type="match status" value="2"/>
</dbReference>
<comment type="similarity">
    <text evidence="2">Belongs to the ROK (NagC/XylR) family.</text>
</comment>
<evidence type="ECO:0000256" key="8">
    <source>
        <dbReference type="ARBA" id="ARBA00022840"/>
    </source>
</evidence>
<evidence type="ECO:0000256" key="13">
    <source>
        <dbReference type="SAM" id="Phobius"/>
    </source>
</evidence>
<evidence type="ECO:0000256" key="12">
    <source>
        <dbReference type="ARBA" id="ARBA00048451"/>
    </source>
</evidence>
<keyword evidence="6" id="KW-0418">Kinase</keyword>
<gene>
    <name evidence="14" type="ORF">EGYM00163_LOCUS40723</name>
</gene>
<keyword evidence="13" id="KW-1133">Transmembrane helix</keyword>
<dbReference type="Pfam" id="PF00480">
    <property type="entry name" value="ROK"/>
    <property type="match status" value="1"/>
</dbReference>
<accession>A0A7S4LHB7</accession>
<name>A0A7S4LHB7_9EUGL</name>
<dbReference type="GO" id="GO:0046872">
    <property type="term" value="F:metal ion binding"/>
    <property type="evidence" value="ECO:0007669"/>
    <property type="project" value="UniProtKB-KW"/>
</dbReference>
<dbReference type="PANTHER" id="PTHR42742:SF3">
    <property type="entry name" value="FRUCTOKINASE"/>
    <property type="match status" value="1"/>
</dbReference>
<dbReference type="AlphaFoldDB" id="A0A7S4LHB7"/>
<evidence type="ECO:0000256" key="5">
    <source>
        <dbReference type="ARBA" id="ARBA00022741"/>
    </source>
</evidence>
<evidence type="ECO:0000256" key="4">
    <source>
        <dbReference type="ARBA" id="ARBA00022723"/>
    </source>
</evidence>
<keyword evidence="5" id="KW-0547">Nucleotide-binding</keyword>
<evidence type="ECO:0000256" key="6">
    <source>
        <dbReference type="ARBA" id="ARBA00022777"/>
    </source>
</evidence>
<keyword evidence="10" id="KW-0119">Carbohydrate metabolism</keyword>
<evidence type="ECO:0000256" key="2">
    <source>
        <dbReference type="ARBA" id="ARBA00006479"/>
    </source>
</evidence>
<dbReference type="PANTHER" id="PTHR42742">
    <property type="entry name" value="TRANSCRIPTIONAL REPRESSOR MPRA"/>
    <property type="match status" value="1"/>
</dbReference>
<dbReference type="FunFam" id="3.30.420.40:FF:000136">
    <property type="entry name" value="Putative fructokinase"/>
    <property type="match status" value="1"/>
</dbReference>
<keyword evidence="13" id="KW-0472">Membrane</keyword>
<dbReference type="GO" id="GO:0005524">
    <property type="term" value="F:ATP binding"/>
    <property type="evidence" value="ECO:0007669"/>
    <property type="project" value="UniProtKB-KW"/>
</dbReference>
<dbReference type="InterPro" id="IPR043129">
    <property type="entry name" value="ATPase_NBD"/>
</dbReference>
<sequence length="333" mass="35358">MVLLAAVEGGGTTWVAAIAKDHPENIIERAEWPTTSPAETLGLVRKWLDARKFDALGVATFGCIDPKLGSPTWGYITSTPKLDWRYTDVLGVIWDGKVPVQFDTDVNAPALAEYMYNAEPGDTSCVYITVGTGVGVGVVVNSKPVHGLVHPEGGHMKIAPLEGDTFPGVCPFHGNCVEGLASSVAVAKRKGCDRSELPNLSDDDEVWEHCAHALGSLCASLVCGLSPERIVISGGVLQRAALFPKIRKHFLKVLNEYIVHPKLTEENVGSFITPSKWGNTAGLIGALTLSRMALEGTQAPDTSSRARPLVPYLLAALGGAGIACVLLGLRKKA</sequence>
<keyword evidence="9" id="KW-0460">Magnesium</keyword>
<dbReference type="FunFam" id="3.30.420.40:FF:000153">
    <property type="entry name" value="Putative fructokinase"/>
    <property type="match status" value="1"/>
</dbReference>
<keyword evidence="4" id="KW-0479">Metal-binding</keyword>
<keyword evidence="3" id="KW-0808">Transferase</keyword>